<organism evidence="1">
    <name type="scientific">Zea mays</name>
    <name type="common">Maize</name>
    <dbReference type="NCBI Taxonomy" id="4577"/>
    <lineage>
        <taxon>Eukaryota</taxon>
        <taxon>Viridiplantae</taxon>
        <taxon>Streptophyta</taxon>
        <taxon>Embryophyta</taxon>
        <taxon>Tracheophyta</taxon>
        <taxon>Spermatophyta</taxon>
        <taxon>Magnoliopsida</taxon>
        <taxon>Liliopsida</taxon>
        <taxon>Poales</taxon>
        <taxon>Poaceae</taxon>
        <taxon>PACMAD clade</taxon>
        <taxon>Panicoideae</taxon>
        <taxon>Andropogonodae</taxon>
        <taxon>Andropogoneae</taxon>
        <taxon>Tripsacinae</taxon>
        <taxon>Zea</taxon>
    </lineage>
</organism>
<evidence type="ECO:0000313" key="1">
    <source>
        <dbReference type="EMBL" id="ACF85292.1"/>
    </source>
</evidence>
<evidence type="ECO:0000313" key="2">
    <source>
        <dbReference type="EMBL" id="AIB04978.1"/>
    </source>
</evidence>
<sequence length="105" mass="11655">MAPPPPPYARVMEDMVKGREYATQLKALLRESPEASRLVDRILHAISLTIQTASRAWRTWGTTTRSIWKTLCSAPSPAACMLLSTDGRTTTGRPAVCWRRVGDGR</sequence>
<dbReference type="EMBL" id="BT040287">
    <property type="protein sequence ID" value="ACF85292.1"/>
    <property type="molecule type" value="mRNA"/>
</dbReference>
<gene>
    <name evidence="2" type="primary">WRKY15</name>
</gene>
<protein>
    <submittedName>
        <fullName evidence="2">WRKY transcription factor</fullName>
    </submittedName>
</protein>
<accession>B4FT49</accession>
<proteinExistence type="evidence at transcript level"/>
<dbReference type="AlphaFoldDB" id="B4FT49"/>
<reference evidence="2" key="2">
    <citation type="submission" date="2014-04" db="EMBL/GenBank/DDBJ databases">
        <title>The Maize TFome - Development of a transcription factor open reading frame collection for functional genomics.</title>
        <authorList>
            <person name="Burdo B."/>
            <person name="Gray J."/>
            <person name="Goetting-Minesky M.P."/>
            <person name="Wittler B."/>
            <person name="Hunt M."/>
            <person name="Li T."/>
            <person name="Velliquette D."/>
            <person name="Thomas J."/>
            <person name="Gentzel I."/>
            <person name="Dos Santos Brito M."/>
            <person name="Mejia-Guerra M.K."/>
            <person name="Connolly L.N."/>
            <person name="Qaisi D."/>
            <person name="Li W."/>
            <person name="Casas M.I."/>
            <person name="Doseff A.I."/>
            <person name="Grotewold E."/>
        </authorList>
    </citation>
    <scope>NUCLEOTIDE SEQUENCE</scope>
</reference>
<dbReference type="EMBL" id="KJ727487">
    <property type="protein sequence ID" value="AIB04978.1"/>
    <property type="molecule type" value="mRNA"/>
</dbReference>
<reference evidence="1" key="1">
    <citation type="journal article" date="2009" name="PLoS Genet.">
        <title>Sequencing, mapping, and analysis of 27,455 maize full-length cDNAs.</title>
        <authorList>
            <person name="Soderlund C."/>
            <person name="Descour A."/>
            <person name="Kudrna D."/>
            <person name="Bomhoff M."/>
            <person name="Boyd L."/>
            <person name="Currie J."/>
            <person name="Angelova A."/>
            <person name="Collura K."/>
            <person name="Wissotski M."/>
            <person name="Ashley E."/>
            <person name="Morrow D."/>
            <person name="Fernandes J."/>
            <person name="Walbot V."/>
            <person name="Yu Y."/>
        </authorList>
    </citation>
    <scope>NUCLEOTIDE SEQUENCE</scope>
    <source>
        <strain evidence="1">B73</strain>
    </source>
</reference>
<dbReference type="ExpressionAtlas" id="B4FT49">
    <property type="expression patterns" value="baseline and differential"/>
</dbReference>
<name>B4FT49_MAIZE</name>
<dbReference type="HOGENOM" id="CLU_2240483_0_0_1"/>